<dbReference type="NCBIfam" id="TIGR02799">
    <property type="entry name" value="thio_ybgC"/>
    <property type="match status" value="1"/>
</dbReference>
<reference evidence="4 5" key="1">
    <citation type="submission" date="2019-02" db="EMBL/GenBank/DDBJ databases">
        <title>WGS of Pseudoxanthomonas species novum from clinical isolates.</title>
        <authorList>
            <person name="Bernier A.-M."/>
            <person name="Bernard K."/>
            <person name="Vachon A."/>
        </authorList>
    </citation>
    <scope>NUCLEOTIDE SEQUENCE [LARGE SCALE GENOMIC DNA]</scope>
    <source>
        <strain evidence="4 5">NML130969</strain>
    </source>
</reference>
<dbReference type="InterPro" id="IPR014166">
    <property type="entry name" value="Tol-Pal_acyl-CoA_thioesterase"/>
</dbReference>
<feature type="domain" description="Thioesterase" evidence="3">
    <location>
        <begin position="30"/>
        <end position="115"/>
    </location>
</feature>
<keyword evidence="2" id="KW-0378">Hydrolase</keyword>
<dbReference type="AlphaFoldDB" id="A0A4Q8M6S5"/>
<dbReference type="OrthoDB" id="9808429at2"/>
<dbReference type="PANTHER" id="PTHR31793:SF37">
    <property type="entry name" value="ACYL-COA THIOESTER HYDROLASE YBGC"/>
    <property type="match status" value="1"/>
</dbReference>
<evidence type="ECO:0000256" key="2">
    <source>
        <dbReference type="ARBA" id="ARBA00022801"/>
    </source>
</evidence>
<dbReference type="GO" id="GO:0047617">
    <property type="term" value="F:fatty acyl-CoA hydrolase activity"/>
    <property type="evidence" value="ECO:0007669"/>
    <property type="project" value="TreeGrafter"/>
</dbReference>
<dbReference type="InterPro" id="IPR050563">
    <property type="entry name" value="4-hydroxybenzoyl-CoA_TE"/>
</dbReference>
<dbReference type="EMBL" id="SHMG01000002">
    <property type="protein sequence ID" value="TAA45433.1"/>
    <property type="molecule type" value="Genomic_DNA"/>
</dbReference>
<comment type="similarity">
    <text evidence="1">Belongs to the 4-hydroxybenzoyl-CoA thioesterase family.</text>
</comment>
<dbReference type="InterPro" id="IPR006683">
    <property type="entry name" value="Thioestr_dom"/>
</dbReference>
<dbReference type="Gene3D" id="3.10.129.10">
    <property type="entry name" value="Hotdog Thioesterase"/>
    <property type="match status" value="1"/>
</dbReference>
<accession>A0A4Q8M6S5</accession>
<gene>
    <name evidence="4" type="primary">ybgC</name>
    <name evidence="4" type="ORF">EA655_04360</name>
</gene>
<dbReference type="SUPFAM" id="SSF54637">
    <property type="entry name" value="Thioesterase/thiol ester dehydrase-isomerase"/>
    <property type="match status" value="1"/>
</dbReference>
<evidence type="ECO:0000313" key="4">
    <source>
        <dbReference type="EMBL" id="TAA45433.1"/>
    </source>
</evidence>
<evidence type="ECO:0000259" key="3">
    <source>
        <dbReference type="Pfam" id="PF03061"/>
    </source>
</evidence>
<comment type="caution">
    <text evidence="4">The sequence shown here is derived from an EMBL/GenBank/DDBJ whole genome shotgun (WGS) entry which is preliminary data.</text>
</comment>
<organism evidence="4 5">
    <name type="scientific">Pseudoxanthomonas winnipegensis</name>
    <dbReference type="NCBI Taxonomy" id="2480810"/>
    <lineage>
        <taxon>Bacteria</taxon>
        <taxon>Pseudomonadati</taxon>
        <taxon>Pseudomonadota</taxon>
        <taxon>Gammaproteobacteria</taxon>
        <taxon>Lysobacterales</taxon>
        <taxon>Lysobacteraceae</taxon>
        <taxon>Pseudoxanthomonas</taxon>
    </lineage>
</organism>
<dbReference type="InterPro" id="IPR008272">
    <property type="entry name" value="HB-CoA_thioesterase_AS"/>
</dbReference>
<dbReference type="PANTHER" id="PTHR31793">
    <property type="entry name" value="4-HYDROXYBENZOYL-COA THIOESTERASE FAMILY MEMBER"/>
    <property type="match status" value="1"/>
</dbReference>
<dbReference type="FunFam" id="3.10.129.10:FF:000004">
    <property type="entry name" value="Tol-pal system-associated acyl-CoA thioesterase"/>
    <property type="match status" value="1"/>
</dbReference>
<dbReference type="InterPro" id="IPR006684">
    <property type="entry name" value="YbgC/YbaW"/>
</dbReference>
<proteinExistence type="inferred from homology"/>
<dbReference type="InterPro" id="IPR029069">
    <property type="entry name" value="HotDog_dom_sf"/>
</dbReference>
<protein>
    <submittedName>
        <fullName evidence="4">Tol-pal system-associated acyl-CoA thioesterase</fullName>
    </submittedName>
</protein>
<dbReference type="PIRSF" id="PIRSF003230">
    <property type="entry name" value="YbgC"/>
    <property type="match status" value="1"/>
</dbReference>
<evidence type="ECO:0000313" key="5">
    <source>
        <dbReference type="Proteomes" id="UP000294164"/>
    </source>
</evidence>
<dbReference type="PROSITE" id="PS01328">
    <property type="entry name" value="4HBCOA_THIOESTERASE"/>
    <property type="match status" value="1"/>
</dbReference>
<dbReference type="NCBIfam" id="TIGR00051">
    <property type="entry name" value="YbgC/FadM family acyl-CoA thioesterase"/>
    <property type="match status" value="1"/>
</dbReference>
<evidence type="ECO:0000256" key="1">
    <source>
        <dbReference type="ARBA" id="ARBA00005953"/>
    </source>
</evidence>
<sequence>MTVESPAQAASDGQPFSIPTRVYWEDTDAGGVVYHAQYVAFLERARSEWMRWRGQMQEQLRREHDLVFVVRGMQLDFLKPARLDDLLTVTVQVRQVRRASIVFDQAIWRGEDRLLAAQVKIAAVSASAFRPVGLDEALYQEFKLLEVPA</sequence>
<name>A0A4Q8M6S5_9GAMM</name>
<dbReference type="Proteomes" id="UP000294164">
    <property type="component" value="Unassembled WGS sequence"/>
</dbReference>
<dbReference type="RefSeq" id="WP_130533605.1">
    <property type="nucleotide sequence ID" value="NZ_SHMG01000002.1"/>
</dbReference>
<dbReference type="CDD" id="cd00586">
    <property type="entry name" value="4HBT"/>
    <property type="match status" value="1"/>
</dbReference>
<dbReference type="Pfam" id="PF03061">
    <property type="entry name" value="4HBT"/>
    <property type="match status" value="1"/>
</dbReference>